<accession>A0A1G9JG05</accession>
<gene>
    <name evidence="7" type="primary">flgH</name>
    <name evidence="9" type="ORF">SAMN05660337_2774</name>
</gene>
<dbReference type="PROSITE" id="PS51257">
    <property type="entry name" value="PROKAR_LIPOPROTEIN"/>
    <property type="match status" value="1"/>
</dbReference>
<organism evidence="9 10">
    <name type="scientific">Maridesulfovibrio ferrireducens</name>
    <dbReference type="NCBI Taxonomy" id="246191"/>
    <lineage>
        <taxon>Bacteria</taxon>
        <taxon>Pseudomonadati</taxon>
        <taxon>Thermodesulfobacteriota</taxon>
        <taxon>Desulfovibrionia</taxon>
        <taxon>Desulfovibrionales</taxon>
        <taxon>Desulfovibrionaceae</taxon>
        <taxon>Maridesulfovibrio</taxon>
    </lineage>
</organism>
<dbReference type="InterPro" id="IPR000527">
    <property type="entry name" value="Flag_Lring"/>
</dbReference>
<name>A0A1G9JG05_9BACT</name>
<evidence type="ECO:0000313" key="10">
    <source>
        <dbReference type="Proteomes" id="UP000199053"/>
    </source>
</evidence>
<dbReference type="PRINTS" id="PR01008">
    <property type="entry name" value="FLGLRINGFLGH"/>
</dbReference>
<keyword evidence="4 7" id="KW-0472">Membrane</keyword>
<dbReference type="PANTHER" id="PTHR34933">
    <property type="entry name" value="FLAGELLAR L-RING PROTEIN"/>
    <property type="match status" value="1"/>
</dbReference>
<dbReference type="GO" id="GO:0009279">
    <property type="term" value="C:cell outer membrane"/>
    <property type="evidence" value="ECO:0007669"/>
    <property type="project" value="UniProtKB-SubCell"/>
</dbReference>
<reference evidence="10" key="1">
    <citation type="submission" date="2016-10" db="EMBL/GenBank/DDBJ databases">
        <authorList>
            <person name="Varghese N."/>
            <person name="Submissions S."/>
        </authorList>
    </citation>
    <scope>NUCLEOTIDE SEQUENCE [LARGE SCALE GENOMIC DNA]</scope>
    <source>
        <strain evidence="10">DSM 16995</strain>
    </source>
</reference>
<dbReference type="PANTHER" id="PTHR34933:SF1">
    <property type="entry name" value="FLAGELLAR L-RING PROTEIN"/>
    <property type="match status" value="1"/>
</dbReference>
<dbReference type="GO" id="GO:0009427">
    <property type="term" value="C:bacterial-type flagellum basal body, distal rod, L ring"/>
    <property type="evidence" value="ECO:0007669"/>
    <property type="project" value="InterPro"/>
</dbReference>
<keyword evidence="3 7" id="KW-0732">Signal</keyword>
<keyword evidence="7" id="KW-0449">Lipoprotein</keyword>
<dbReference type="OrthoDB" id="9789227at2"/>
<evidence type="ECO:0000256" key="2">
    <source>
        <dbReference type="ARBA" id="ARBA00006929"/>
    </source>
</evidence>
<evidence type="ECO:0000256" key="4">
    <source>
        <dbReference type="ARBA" id="ARBA00023136"/>
    </source>
</evidence>
<comment type="function">
    <text evidence="1 7">Assembles around the rod to form the L-ring and probably protects the motor/basal body from shearing forces during rotation.</text>
</comment>
<proteinExistence type="inferred from homology"/>
<keyword evidence="9" id="KW-0282">Flagellum</keyword>
<comment type="subcellular location">
    <subcellularLocation>
        <location evidence="7">Cell outer membrane</location>
        <topology evidence="7">Lipid-anchor</topology>
    </subcellularLocation>
    <subcellularLocation>
        <location evidence="7">Bacterial flagellum basal body</location>
    </subcellularLocation>
</comment>
<dbReference type="RefSeq" id="WP_092162123.1">
    <property type="nucleotide sequence ID" value="NZ_FNGA01000004.1"/>
</dbReference>
<keyword evidence="10" id="KW-1185">Reference proteome</keyword>
<evidence type="ECO:0000256" key="7">
    <source>
        <dbReference type="HAMAP-Rule" id="MF_00415"/>
    </source>
</evidence>
<keyword evidence="6 7" id="KW-0998">Cell outer membrane</keyword>
<evidence type="ECO:0000313" key="9">
    <source>
        <dbReference type="EMBL" id="SDL36321.1"/>
    </source>
</evidence>
<dbReference type="GO" id="GO:0071973">
    <property type="term" value="P:bacterial-type flagellum-dependent cell motility"/>
    <property type="evidence" value="ECO:0007669"/>
    <property type="project" value="InterPro"/>
</dbReference>
<keyword evidence="9" id="KW-0969">Cilium</keyword>
<evidence type="ECO:0000256" key="1">
    <source>
        <dbReference type="ARBA" id="ARBA00002591"/>
    </source>
</evidence>
<evidence type="ECO:0000256" key="3">
    <source>
        <dbReference type="ARBA" id="ARBA00022729"/>
    </source>
</evidence>
<feature type="signal peptide" evidence="8">
    <location>
        <begin position="1"/>
        <end position="21"/>
    </location>
</feature>
<evidence type="ECO:0000256" key="5">
    <source>
        <dbReference type="ARBA" id="ARBA00023143"/>
    </source>
</evidence>
<feature type="chain" id="PRO_5011535254" description="Flagellar L-ring protein" evidence="8">
    <location>
        <begin position="22"/>
        <end position="232"/>
    </location>
</feature>
<protein>
    <recommendedName>
        <fullName evidence="7">Flagellar L-ring protein</fullName>
    </recommendedName>
    <alternativeName>
        <fullName evidence="7">Basal body L-ring protein</fullName>
    </alternativeName>
</protein>
<dbReference type="GO" id="GO:0003774">
    <property type="term" value="F:cytoskeletal motor activity"/>
    <property type="evidence" value="ECO:0007669"/>
    <property type="project" value="InterPro"/>
</dbReference>
<dbReference type="Proteomes" id="UP000199053">
    <property type="component" value="Unassembled WGS sequence"/>
</dbReference>
<dbReference type="EMBL" id="FNGA01000004">
    <property type="protein sequence ID" value="SDL36321.1"/>
    <property type="molecule type" value="Genomic_DNA"/>
</dbReference>
<dbReference type="HAMAP" id="MF_00415">
    <property type="entry name" value="FlgH"/>
    <property type="match status" value="1"/>
</dbReference>
<comment type="subunit">
    <text evidence="7">The basal body constitutes a major portion of the flagellar organelle and consists of four rings (L,P,S, and M) mounted on a central rod.</text>
</comment>
<evidence type="ECO:0000256" key="8">
    <source>
        <dbReference type="SAM" id="SignalP"/>
    </source>
</evidence>
<dbReference type="Pfam" id="PF02107">
    <property type="entry name" value="FlgH"/>
    <property type="match status" value="1"/>
</dbReference>
<keyword evidence="9" id="KW-0966">Cell projection</keyword>
<dbReference type="STRING" id="246191.SAMN05660337_2774"/>
<evidence type="ECO:0000256" key="6">
    <source>
        <dbReference type="ARBA" id="ARBA00023237"/>
    </source>
</evidence>
<sequence length="232" mass="25190">MKKSVLAVSLLIILSAGCTPAKQTPTPMPVMTPPVSYEPEVLNNPGSLFLPSNSEYLFDDNRARRIGDIVVVTVTEISKGKHTSNSKAERENKTGMSVSNFYGGPLAVVDAFNLKGNAGDTPLIGSDTSNKFKSTGETKNESTLTASVACRIVRILPGNVMQVEGARQVRINEETQVLVVRGLLRQRDIGPSNTVQSSYLADAQIEVYGRGILADKQRPGWLSRILDNVWPF</sequence>
<dbReference type="NCBIfam" id="NF009336">
    <property type="entry name" value="PRK12696.1"/>
    <property type="match status" value="1"/>
</dbReference>
<keyword evidence="5 7" id="KW-0975">Bacterial flagellum</keyword>
<comment type="similarity">
    <text evidence="2 7">Belongs to the FlgH family.</text>
</comment>
<dbReference type="AlphaFoldDB" id="A0A1G9JG05"/>